<accession>A0A3B4GIM4</accession>
<dbReference type="Ensembl" id="ENSPNYT00000023361.1">
    <property type="protein sequence ID" value="ENSPNYP00000022800.1"/>
    <property type="gene ID" value="ENSPNYG00000017186.1"/>
</dbReference>
<dbReference type="SUPFAM" id="SSF90229">
    <property type="entry name" value="CCCH zinc finger"/>
    <property type="match status" value="1"/>
</dbReference>
<sequence length="1030" mass="114188">MDTPESPTQSPQSPEEEEKGLSDSELLESPNEEEDRVISDSEILNEEGDIEVLESHGKHVELEEEEDEVVPDFVSEPEDEEPFGEMGELGQDDESIVLMEGNEDSPQVAEERERKEDEERVVSTPLSPDSEPEHVKSLSAGKDGEDWKEGYDDYIKAASAECEVAEVDDQEEDYKNKDEEDGRIRDEETRRAAALREVKDDSVSVSRELDEHELDYDEEVPEEPGIPTHEEDDEEDTKVEGDEDEEESEDKSSKKEKKSILPPSPKHSESRRTDGSKGPERIRQESFRDKRKDEDDGEIDEGEIDQDDDLEEGEVKDPSDRKIRPRPICRFFIKGGNCTWGMNCRFIHPGVNDKGNYSLISKPDLFSPNGAPPGGPHPLIPNNPWAAPAVEELPPPPPPVEPPVESAWERGLRHAKEQVLKKATIRKEQEPDFEEKRFNVTIGEDEREFDKENDFFRERSYRVIRRDPYADPYYDYEMEALWRGGQYENFRVQYTEAPLPYHYSSRPIEPPSKKEVVPIMRRPDEWKDPWRRSKSPRRRPAPGSPPRGRRRHRPSGSSISVSNSSSSSRSSSYTGSGSSRSRSRSSSFSSYSSHSSQRSSFSGSHSSQSFSTSPSPSPAALRNAKNKADLQPVVAKIPLKQDAMPPPRRDRPPMKKASSPSMPSGLQSRPSKPLPDGGKPPNNPRDAGGAGAGGAVKPLPPREPGKPVNLREGRRKERQQHPPRRTMSGSISESGSSYTGSSSRSRSSSNTLSRSHSGSRKSSLSVSSVSSVSSASSSSSSVRSADSDDMYADLASPVSSASSRSPTPNHPRKERGPPRDRSPHGRDKRPSKKDEPFREDRRKIDQSGPPPREGNPLPRAGPGNRGGHPVHPPPGTMGPPGNYGSSSSHRDIKLTLLNKQQQGDKGNRKRYLPGDKDRPGSPLNKRMAMSPDKRDKRIPGRLPLSPRIDRPRGRPMPPQGDKRPLSPPPKSSGKSPAAPSAKLVTPSPASGAGSGSSKPSNTLSRREELLKQLKAVEDAIARKRAKIPAK</sequence>
<dbReference type="InterPro" id="IPR036855">
    <property type="entry name" value="Znf_CCCH_sf"/>
</dbReference>
<name>A0A3B4GIM4_9CICH</name>
<feature type="region of interest" description="Disordered" evidence="5">
    <location>
        <begin position="501"/>
        <end position="1009"/>
    </location>
</feature>
<feature type="compositionally biased region" description="Basic and acidic residues" evidence="5">
    <location>
        <begin position="266"/>
        <end position="294"/>
    </location>
</feature>
<feature type="compositionally biased region" description="Basic and acidic residues" evidence="5">
    <location>
        <begin position="814"/>
        <end position="825"/>
    </location>
</feature>
<evidence type="ECO:0000313" key="7">
    <source>
        <dbReference type="Ensembl" id="ENSPNYP00000022800.1"/>
    </source>
</evidence>
<feature type="zinc finger region" description="C3H1-type" evidence="4">
    <location>
        <begin position="323"/>
        <end position="351"/>
    </location>
</feature>
<feature type="compositionally biased region" description="Acidic residues" evidence="5">
    <location>
        <begin position="62"/>
        <end position="83"/>
    </location>
</feature>
<reference evidence="7" key="1">
    <citation type="submission" date="2023-09" db="UniProtKB">
        <authorList>
            <consortium name="Ensembl"/>
        </authorList>
    </citation>
    <scope>IDENTIFICATION</scope>
</reference>
<feature type="compositionally biased region" description="Low complexity" evidence="5">
    <location>
        <begin position="728"/>
        <end position="784"/>
    </location>
</feature>
<dbReference type="GO" id="GO:0003723">
    <property type="term" value="F:RNA binding"/>
    <property type="evidence" value="ECO:0007669"/>
    <property type="project" value="TreeGrafter"/>
</dbReference>
<evidence type="ECO:0000256" key="5">
    <source>
        <dbReference type="SAM" id="MobiDB-lite"/>
    </source>
</evidence>
<feature type="compositionally biased region" description="Acidic residues" evidence="5">
    <location>
        <begin position="295"/>
        <end position="312"/>
    </location>
</feature>
<keyword evidence="1 4" id="KW-0479">Metal-binding</keyword>
<dbReference type="PANTHER" id="PTHR46582">
    <property type="entry name" value="ZINC FINGER CCCH DOMAIN-CONTAINING PROTEIN 18"/>
    <property type="match status" value="1"/>
</dbReference>
<dbReference type="GeneTree" id="ENSGT00730000111190"/>
<feature type="compositionally biased region" description="Basic and acidic residues" evidence="5">
    <location>
        <begin position="511"/>
        <end position="531"/>
    </location>
</feature>
<feature type="compositionally biased region" description="Pro residues" evidence="5">
    <location>
        <begin position="393"/>
        <end position="402"/>
    </location>
</feature>
<dbReference type="Gene3D" id="4.10.1000.10">
    <property type="entry name" value="Zinc finger, CCCH-type"/>
    <property type="match status" value="1"/>
</dbReference>
<evidence type="ECO:0000259" key="6">
    <source>
        <dbReference type="PROSITE" id="PS50103"/>
    </source>
</evidence>
<evidence type="ECO:0000256" key="3">
    <source>
        <dbReference type="ARBA" id="ARBA00022833"/>
    </source>
</evidence>
<dbReference type="InterPro" id="IPR041367">
    <property type="entry name" value="Znf-CCCH_4"/>
</dbReference>
<dbReference type="PANTHER" id="PTHR46582:SF1">
    <property type="entry name" value="ZINC FINGER CCCH DOMAIN-CONTAINING PROTEIN 18"/>
    <property type="match status" value="1"/>
</dbReference>
<proteinExistence type="predicted"/>
<evidence type="ECO:0000256" key="1">
    <source>
        <dbReference type="ARBA" id="ARBA00022723"/>
    </source>
</evidence>
<feature type="compositionally biased region" description="Basic and acidic residues" evidence="5">
    <location>
        <begin position="131"/>
        <end position="150"/>
    </location>
</feature>
<feature type="compositionally biased region" description="Low complexity" evidence="5">
    <location>
        <begin position="655"/>
        <end position="664"/>
    </location>
</feature>
<feature type="compositionally biased region" description="Basic and acidic residues" evidence="5">
    <location>
        <begin position="832"/>
        <end position="845"/>
    </location>
</feature>
<feature type="region of interest" description="Disordered" evidence="5">
    <location>
        <begin position="367"/>
        <end position="405"/>
    </location>
</feature>
<dbReference type="Pfam" id="PF18044">
    <property type="entry name" value="zf-CCCH_4"/>
    <property type="match status" value="1"/>
</dbReference>
<dbReference type="PROSITE" id="PS50103">
    <property type="entry name" value="ZF_C3H1"/>
    <property type="match status" value="1"/>
</dbReference>
<feature type="region of interest" description="Disordered" evidence="5">
    <location>
        <begin position="162"/>
        <end position="326"/>
    </location>
</feature>
<feature type="compositionally biased region" description="Low complexity" evidence="5">
    <location>
        <begin position="795"/>
        <end position="806"/>
    </location>
</feature>
<feature type="compositionally biased region" description="Low complexity" evidence="5">
    <location>
        <begin position="1"/>
        <end position="13"/>
    </location>
</feature>
<dbReference type="GO" id="GO:0008270">
    <property type="term" value="F:zinc ion binding"/>
    <property type="evidence" value="ECO:0007669"/>
    <property type="project" value="UniProtKB-KW"/>
</dbReference>
<evidence type="ECO:0000256" key="4">
    <source>
        <dbReference type="PROSITE-ProRule" id="PRU00723"/>
    </source>
</evidence>
<feature type="compositionally biased region" description="Acidic residues" evidence="5">
    <location>
        <begin position="43"/>
        <end position="52"/>
    </location>
</feature>
<feature type="compositionally biased region" description="Low complexity" evidence="5">
    <location>
        <begin position="555"/>
        <end position="614"/>
    </location>
</feature>
<dbReference type="STRING" id="303518.ENSPNYP00000022800"/>
<feature type="domain" description="C3H1-type" evidence="6">
    <location>
        <begin position="323"/>
        <end position="351"/>
    </location>
</feature>
<keyword evidence="3 4" id="KW-0862">Zinc</keyword>
<organism evidence="7">
    <name type="scientific">Pundamilia nyererei</name>
    <dbReference type="NCBI Taxonomy" id="303518"/>
    <lineage>
        <taxon>Eukaryota</taxon>
        <taxon>Metazoa</taxon>
        <taxon>Chordata</taxon>
        <taxon>Craniata</taxon>
        <taxon>Vertebrata</taxon>
        <taxon>Euteleostomi</taxon>
        <taxon>Actinopterygii</taxon>
        <taxon>Neopterygii</taxon>
        <taxon>Teleostei</taxon>
        <taxon>Neoteleostei</taxon>
        <taxon>Acanthomorphata</taxon>
        <taxon>Ovalentaria</taxon>
        <taxon>Cichlomorphae</taxon>
        <taxon>Cichliformes</taxon>
        <taxon>Cichlidae</taxon>
        <taxon>African cichlids</taxon>
        <taxon>Pseudocrenilabrinae</taxon>
        <taxon>Haplochromini</taxon>
        <taxon>Pundamilia</taxon>
    </lineage>
</organism>
<feature type="compositionally biased region" description="Acidic residues" evidence="5">
    <location>
        <begin position="211"/>
        <end position="222"/>
    </location>
</feature>
<feature type="compositionally biased region" description="Basic and acidic residues" evidence="5">
    <location>
        <begin position="109"/>
        <end position="121"/>
    </location>
</feature>
<evidence type="ECO:0000256" key="2">
    <source>
        <dbReference type="ARBA" id="ARBA00022771"/>
    </source>
</evidence>
<keyword evidence="2 4" id="KW-0863">Zinc-finger</keyword>
<dbReference type="SMART" id="SM00356">
    <property type="entry name" value="ZnF_C3H1"/>
    <property type="match status" value="1"/>
</dbReference>
<dbReference type="InterPro" id="IPR052647">
    <property type="entry name" value="Zinc_finger_CCCH-type"/>
</dbReference>
<dbReference type="AlphaFoldDB" id="A0A3B4GIM4"/>
<feature type="compositionally biased region" description="Acidic residues" evidence="5">
    <location>
        <begin position="230"/>
        <end position="249"/>
    </location>
</feature>
<feature type="compositionally biased region" description="Acidic residues" evidence="5">
    <location>
        <begin position="163"/>
        <end position="172"/>
    </location>
</feature>
<feature type="compositionally biased region" description="Low complexity" evidence="5">
    <location>
        <begin position="971"/>
        <end position="1000"/>
    </location>
</feature>
<feature type="compositionally biased region" description="Basic and acidic residues" evidence="5">
    <location>
        <begin position="173"/>
        <end position="210"/>
    </location>
</feature>
<dbReference type="GO" id="GO:0071011">
    <property type="term" value="C:precatalytic spliceosome"/>
    <property type="evidence" value="ECO:0007669"/>
    <property type="project" value="TreeGrafter"/>
</dbReference>
<dbReference type="InterPro" id="IPR000571">
    <property type="entry name" value="Znf_CCCH"/>
</dbReference>
<feature type="compositionally biased region" description="Basic and acidic residues" evidence="5">
    <location>
        <begin position="703"/>
        <end position="715"/>
    </location>
</feature>
<feature type="compositionally biased region" description="Pro residues" evidence="5">
    <location>
        <begin position="370"/>
        <end position="381"/>
    </location>
</feature>
<protein>
    <submittedName>
        <fullName evidence="7">Zinc finger CCCH-type containing 18</fullName>
    </submittedName>
</protein>
<feature type="region of interest" description="Disordered" evidence="5">
    <location>
        <begin position="1"/>
        <end position="150"/>
    </location>
</feature>
<feature type="compositionally biased region" description="Basic and acidic residues" evidence="5">
    <location>
        <begin position="313"/>
        <end position="322"/>
    </location>
</feature>